<gene>
    <name evidence="3" type="ORF">EZS28_004824</name>
</gene>
<feature type="compositionally biased region" description="Polar residues" evidence="2">
    <location>
        <begin position="590"/>
        <end position="605"/>
    </location>
</feature>
<sequence length="1104" mass="123458">MQEINQLILSEYLCRVQRVKFSGENCVLMQADEEFLVEEFDQQDFDQLLDVEENTQELTLEVDTRSQSVASLGKRFWNVRELKLSGSTIPALRDLGASFSLVRVLWLSRCGIRDLDGIGLFPSVTELYVSFNNISDLGPLSSLYKLEILDIDSNDLHSLDQLLYLTNLPLTALTLDSNPVIEEENYRLRVIKILPKLQTLDDKDITDDERQSSNNLIIPKAGKQLNVQSQHDKISNEASTNDVQREKFLIAKSIKISKERNAPILSSEINSNSPIAQNSPNRPATASVFGHLRNSWGSRSSQNRQDTKDQLRKSGSINELKQQLQQQQLINSKQQRVSSEELKGRGRNITKPKQNQNINSGSSLPSQFRRPVTASGITIRGISTTTNETNNQNSDTNVSSNSERNPQQQLGSKNINMNMNTNNQLSKPIPSQPQIGGPQTANIQSDRKNNSAGIIQQRSGSMNQLDNKETKQSNNNVSASTDEQNDIASTIITSDNYRQQLKSRNSSARQGAGSAGTVGQNSNNNNARPGSQVDLTSSSEGQGPLVGEAGRALYIRIHQIQSRKDKIKGENRLKNQQSQLNGDSKEQNKDVVNSNNQQKEQSGSFFNEWGISMNGKAFGKIDEQKKEKEKEQEKIKQQEKENEKQKQKEKFMIKEKELNIDEKIQMQKQKREAELTEWKNIKSNFENKLHRMESMSLKEKRIEIIEEVIQQKLTKGYEDDIIADAAEIARMQQYIQNEQINEQDQKQQEKGRNQQSNLDKENFEAEMQSMESLDIGQKLKKPQLNRKVVIVSNDKDKDKQISQISDKDKQEIKTQPLAHDWRGEMKINQQQDEIMNLSMPNIKDYKETISDFKIDFSTNNSQVSPSKQKTSNPLTTPKKDININNIHQQQQQQVSQSKQPDIKSSSLSSTSSITPKPNRQGSSSSSSSSSQSSLTSTTPKTQITPKVSSQQQSQQSNTPKASTGTGSQSSIKPQTHTYKTQPVITTQLLSPKQQRDPSLHSSQSLSSSQSNTIMSNISVSVSAKKTTPSAPHRQTTQQSSSSSQSQQQLSQSSSSSSLPQSLIDEALLAATTGIVRPLSPELKRGIRSKSPSNPVYSAGGGAVK</sequence>
<evidence type="ECO:0000313" key="3">
    <source>
        <dbReference type="EMBL" id="KAA6399652.1"/>
    </source>
</evidence>
<protein>
    <submittedName>
        <fullName evidence="3">Putative leucine-rich repeat-containing protein</fullName>
    </submittedName>
</protein>
<reference evidence="3 4" key="1">
    <citation type="submission" date="2019-03" db="EMBL/GenBank/DDBJ databases">
        <title>Single cell metagenomics reveals metabolic interactions within the superorganism composed of flagellate Streblomastix strix and complex community of Bacteroidetes bacteria on its surface.</title>
        <authorList>
            <person name="Treitli S.C."/>
            <person name="Kolisko M."/>
            <person name="Husnik F."/>
            <person name="Keeling P."/>
            <person name="Hampl V."/>
        </authorList>
    </citation>
    <scope>NUCLEOTIDE SEQUENCE [LARGE SCALE GENOMIC DNA]</scope>
    <source>
        <strain evidence="3">ST1C</strain>
    </source>
</reference>
<feature type="compositionally biased region" description="Polar residues" evidence="2">
    <location>
        <begin position="857"/>
        <end position="875"/>
    </location>
</feature>
<accession>A0A5J4WYQ9</accession>
<dbReference type="AlphaFoldDB" id="A0A5J4WYQ9"/>
<feature type="compositionally biased region" description="Basic and acidic residues" evidence="2">
    <location>
        <begin position="619"/>
        <end position="649"/>
    </location>
</feature>
<dbReference type="Pfam" id="PF14580">
    <property type="entry name" value="LRR_9"/>
    <property type="match status" value="1"/>
</dbReference>
<feature type="region of interest" description="Disordered" evidence="2">
    <location>
        <begin position="563"/>
        <end position="649"/>
    </location>
</feature>
<dbReference type="InterPro" id="IPR032675">
    <property type="entry name" value="LRR_dom_sf"/>
</dbReference>
<comment type="caution">
    <text evidence="3">The sequence shown here is derived from an EMBL/GenBank/DDBJ whole genome shotgun (WGS) entry which is preliminary data.</text>
</comment>
<feature type="region of interest" description="Disordered" evidence="2">
    <location>
        <begin position="857"/>
        <end position="1059"/>
    </location>
</feature>
<feature type="compositionally biased region" description="Basic and acidic residues" evidence="2">
    <location>
        <begin position="797"/>
        <end position="812"/>
    </location>
</feature>
<dbReference type="SUPFAM" id="SSF52058">
    <property type="entry name" value="L domain-like"/>
    <property type="match status" value="1"/>
</dbReference>
<feature type="region of interest" description="Disordered" evidence="2">
    <location>
        <begin position="797"/>
        <end position="818"/>
    </location>
</feature>
<dbReference type="InterPro" id="IPR040091">
    <property type="entry name" value="LRRC56"/>
</dbReference>
<organism evidence="3 4">
    <name type="scientific">Streblomastix strix</name>
    <dbReference type="NCBI Taxonomy" id="222440"/>
    <lineage>
        <taxon>Eukaryota</taxon>
        <taxon>Metamonada</taxon>
        <taxon>Preaxostyla</taxon>
        <taxon>Oxymonadida</taxon>
        <taxon>Streblomastigidae</taxon>
        <taxon>Streblomastix</taxon>
    </lineage>
</organism>
<feature type="compositionally biased region" description="Basic and acidic residues" evidence="2">
    <location>
        <begin position="563"/>
        <end position="573"/>
    </location>
</feature>
<feature type="compositionally biased region" description="Polar residues" evidence="2">
    <location>
        <begin position="517"/>
        <end position="541"/>
    </location>
</feature>
<dbReference type="OrthoDB" id="676979at2759"/>
<keyword evidence="1" id="KW-0175">Coiled coil</keyword>
<dbReference type="Proteomes" id="UP000324800">
    <property type="component" value="Unassembled WGS sequence"/>
</dbReference>
<dbReference type="PANTHER" id="PTHR22708:SF0">
    <property type="entry name" value="LEUCINE-RICH REPEAT-CONTAINING PROTEIN 56"/>
    <property type="match status" value="1"/>
</dbReference>
<feature type="compositionally biased region" description="Polar residues" evidence="2">
    <location>
        <begin position="440"/>
        <end position="465"/>
    </location>
</feature>
<feature type="compositionally biased region" description="Polar residues" evidence="2">
    <location>
        <begin position="957"/>
        <end position="992"/>
    </location>
</feature>
<evidence type="ECO:0000313" key="4">
    <source>
        <dbReference type="Proteomes" id="UP000324800"/>
    </source>
</evidence>
<evidence type="ECO:0000256" key="2">
    <source>
        <dbReference type="SAM" id="MobiDB-lite"/>
    </source>
</evidence>
<dbReference type="PROSITE" id="PS51450">
    <property type="entry name" value="LRR"/>
    <property type="match status" value="2"/>
</dbReference>
<evidence type="ECO:0000256" key="1">
    <source>
        <dbReference type="SAM" id="Coils"/>
    </source>
</evidence>
<feature type="coiled-coil region" evidence="1">
    <location>
        <begin position="746"/>
        <end position="773"/>
    </location>
</feature>
<feature type="region of interest" description="Disordered" evidence="2">
    <location>
        <begin position="294"/>
        <end position="313"/>
    </location>
</feature>
<feature type="region of interest" description="Disordered" evidence="2">
    <location>
        <begin position="328"/>
        <end position="544"/>
    </location>
</feature>
<feature type="region of interest" description="Disordered" evidence="2">
    <location>
        <begin position="1073"/>
        <end position="1104"/>
    </location>
</feature>
<feature type="compositionally biased region" description="Polar residues" evidence="2">
    <location>
        <begin position="472"/>
        <end position="509"/>
    </location>
</feature>
<dbReference type="EMBL" id="SNRW01000708">
    <property type="protein sequence ID" value="KAA6399652.1"/>
    <property type="molecule type" value="Genomic_DNA"/>
</dbReference>
<feature type="compositionally biased region" description="Low complexity" evidence="2">
    <location>
        <begin position="999"/>
        <end position="1018"/>
    </location>
</feature>
<feature type="compositionally biased region" description="Low complexity" evidence="2">
    <location>
        <begin position="414"/>
        <end position="439"/>
    </location>
</feature>
<feature type="compositionally biased region" description="Low complexity" evidence="2">
    <location>
        <begin position="888"/>
        <end position="938"/>
    </location>
</feature>
<feature type="compositionally biased region" description="Low complexity" evidence="2">
    <location>
        <begin position="1037"/>
        <end position="1059"/>
    </location>
</feature>
<dbReference type="PANTHER" id="PTHR22708">
    <property type="entry name" value="LEUCINE-RICH REPEAT-CONTAINING PROTEIN 56"/>
    <property type="match status" value="1"/>
</dbReference>
<feature type="compositionally biased region" description="Polar residues" evidence="2">
    <location>
        <begin position="295"/>
        <end position="304"/>
    </location>
</feature>
<feature type="compositionally biased region" description="Low complexity" evidence="2">
    <location>
        <begin position="373"/>
        <end position="397"/>
    </location>
</feature>
<name>A0A5J4WYQ9_9EUKA</name>
<feature type="compositionally biased region" description="Polar residues" evidence="2">
    <location>
        <begin position="1019"/>
        <end position="1036"/>
    </location>
</feature>
<dbReference type="Gene3D" id="3.80.10.10">
    <property type="entry name" value="Ribonuclease Inhibitor"/>
    <property type="match status" value="1"/>
</dbReference>
<feature type="compositionally biased region" description="Polar residues" evidence="2">
    <location>
        <begin position="351"/>
        <end position="366"/>
    </location>
</feature>
<proteinExistence type="predicted"/>
<feature type="compositionally biased region" description="Polar residues" evidence="2">
    <location>
        <begin position="398"/>
        <end position="413"/>
    </location>
</feature>
<dbReference type="InterPro" id="IPR001611">
    <property type="entry name" value="Leu-rich_rpt"/>
</dbReference>